<evidence type="ECO:0000313" key="3">
    <source>
        <dbReference type="EMBL" id="VDI50002.1"/>
    </source>
</evidence>
<dbReference type="Gene3D" id="2.60.40.10">
    <property type="entry name" value="Immunoglobulins"/>
    <property type="match status" value="1"/>
</dbReference>
<dbReference type="SUPFAM" id="SSF48726">
    <property type="entry name" value="Immunoglobulin"/>
    <property type="match status" value="1"/>
</dbReference>
<keyword evidence="4" id="KW-1185">Reference proteome</keyword>
<name>A0A8B6FGY0_MYTGA</name>
<dbReference type="InterPro" id="IPR036179">
    <property type="entry name" value="Ig-like_dom_sf"/>
</dbReference>
<accession>A0A8B6FGY0</accession>
<dbReference type="InterPro" id="IPR013783">
    <property type="entry name" value="Ig-like_fold"/>
</dbReference>
<reference evidence="3" key="1">
    <citation type="submission" date="2018-11" db="EMBL/GenBank/DDBJ databases">
        <authorList>
            <person name="Alioto T."/>
            <person name="Alioto T."/>
        </authorList>
    </citation>
    <scope>NUCLEOTIDE SEQUENCE</scope>
</reference>
<dbReference type="EMBL" id="UYJE01006906">
    <property type="protein sequence ID" value="VDI50002.1"/>
    <property type="molecule type" value="Genomic_DNA"/>
</dbReference>
<feature type="domain" description="Ig-like" evidence="2">
    <location>
        <begin position="33"/>
        <end position="117"/>
    </location>
</feature>
<dbReference type="Proteomes" id="UP000596742">
    <property type="component" value="Unassembled WGS sequence"/>
</dbReference>
<protein>
    <recommendedName>
        <fullName evidence="2">Ig-like domain-containing protein</fullName>
    </recommendedName>
</protein>
<gene>
    <name evidence="3" type="ORF">MGAL_10B085202</name>
</gene>
<dbReference type="PROSITE" id="PS50835">
    <property type="entry name" value="IG_LIKE"/>
    <property type="match status" value="1"/>
</dbReference>
<evidence type="ECO:0000313" key="4">
    <source>
        <dbReference type="Proteomes" id="UP000596742"/>
    </source>
</evidence>
<feature type="signal peptide" evidence="1">
    <location>
        <begin position="1"/>
        <end position="18"/>
    </location>
</feature>
<proteinExistence type="predicted"/>
<keyword evidence="1" id="KW-0732">Signal</keyword>
<feature type="chain" id="PRO_5032951120" description="Ig-like domain-containing protein" evidence="1">
    <location>
        <begin position="19"/>
        <end position="252"/>
    </location>
</feature>
<dbReference type="OrthoDB" id="10336598at2759"/>
<comment type="caution">
    <text evidence="3">The sequence shown here is derived from an EMBL/GenBank/DDBJ whole genome shotgun (WGS) entry which is preliminary data.</text>
</comment>
<evidence type="ECO:0000259" key="2">
    <source>
        <dbReference type="PROSITE" id="PS50835"/>
    </source>
</evidence>
<organism evidence="3 4">
    <name type="scientific">Mytilus galloprovincialis</name>
    <name type="common">Mediterranean mussel</name>
    <dbReference type="NCBI Taxonomy" id="29158"/>
    <lineage>
        <taxon>Eukaryota</taxon>
        <taxon>Metazoa</taxon>
        <taxon>Spiralia</taxon>
        <taxon>Lophotrochozoa</taxon>
        <taxon>Mollusca</taxon>
        <taxon>Bivalvia</taxon>
        <taxon>Autobranchia</taxon>
        <taxon>Pteriomorphia</taxon>
        <taxon>Mytilida</taxon>
        <taxon>Mytiloidea</taxon>
        <taxon>Mytilidae</taxon>
        <taxon>Mytilinae</taxon>
        <taxon>Mytilus</taxon>
    </lineage>
</organism>
<dbReference type="AlphaFoldDB" id="A0A8B6FGY0"/>
<evidence type="ECO:0000256" key="1">
    <source>
        <dbReference type="SAM" id="SignalP"/>
    </source>
</evidence>
<sequence>MRGFRIMVIMIMIEKALLSNVQWNIKQKMIEIGKSLVLDCEISHNFQPNKSRQWTRGEENQLLCFDNIAIDSNKYDGRIHSPTAYSLTILNLTEDDLVYVYSCRVGFAFKKKQIEVNDSNLLHTPETTDVKYEMWNGNYSLRLDFSQVFPKPLCRVKLNDEYKNLTIANEKQPRVLYRVVYVLESTEALHSCGETVNIECDIGRQKLNISAKHDLDCKRKEYKPTTCNEDMLVNMPKEPNIQSNKKFQPYCL</sequence>
<dbReference type="InterPro" id="IPR007110">
    <property type="entry name" value="Ig-like_dom"/>
</dbReference>